<evidence type="ECO:0000313" key="1">
    <source>
        <dbReference type="EMBL" id="MPC12726.1"/>
    </source>
</evidence>
<gene>
    <name evidence="1" type="ORF">E2C01_005432</name>
</gene>
<keyword evidence="2" id="KW-1185">Reference proteome</keyword>
<dbReference type="EMBL" id="VSRR010000232">
    <property type="protein sequence ID" value="MPC12726.1"/>
    <property type="molecule type" value="Genomic_DNA"/>
</dbReference>
<name>A0A5B7CWM9_PORTR</name>
<accession>A0A5B7CWM9</accession>
<dbReference type="Proteomes" id="UP000324222">
    <property type="component" value="Unassembled WGS sequence"/>
</dbReference>
<evidence type="ECO:0000313" key="2">
    <source>
        <dbReference type="Proteomes" id="UP000324222"/>
    </source>
</evidence>
<proteinExistence type="predicted"/>
<dbReference type="AlphaFoldDB" id="A0A5B7CWM9"/>
<sequence>MYEASLKLRGYCHPSGRHAWPGKSGRCLQRCSLTSTVCPVPMSPTALMGILSSIKSHRAGLRSPRLGMARCTKGLMEQRLHQHVTIAASRPLAALIHSNTAMPAGLEIPGTAALSCVCAEETLGPVCSEGSGINRRGSRGRQN</sequence>
<protein>
    <submittedName>
        <fullName evidence="1">Uncharacterized protein</fullName>
    </submittedName>
</protein>
<reference evidence="1 2" key="1">
    <citation type="submission" date="2019-05" db="EMBL/GenBank/DDBJ databases">
        <title>Another draft genome of Portunus trituberculatus and its Hox gene families provides insights of decapod evolution.</title>
        <authorList>
            <person name="Jeong J.-H."/>
            <person name="Song I."/>
            <person name="Kim S."/>
            <person name="Choi T."/>
            <person name="Kim D."/>
            <person name="Ryu S."/>
            <person name="Kim W."/>
        </authorList>
    </citation>
    <scope>NUCLEOTIDE SEQUENCE [LARGE SCALE GENOMIC DNA]</scope>
    <source>
        <tissue evidence="1">Muscle</tissue>
    </source>
</reference>
<organism evidence="1 2">
    <name type="scientific">Portunus trituberculatus</name>
    <name type="common">Swimming crab</name>
    <name type="synonym">Neptunus trituberculatus</name>
    <dbReference type="NCBI Taxonomy" id="210409"/>
    <lineage>
        <taxon>Eukaryota</taxon>
        <taxon>Metazoa</taxon>
        <taxon>Ecdysozoa</taxon>
        <taxon>Arthropoda</taxon>
        <taxon>Crustacea</taxon>
        <taxon>Multicrustacea</taxon>
        <taxon>Malacostraca</taxon>
        <taxon>Eumalacostraca</taxon>
        <taxon>Eucarida</taxon>
        <taxon>Decapoda</taxon>
        <taxon>Pleocyemata</taxon>
        <taxon>Brachyura</taxon>
        <taxon>Eubrachyura</taxon>
        <taxon>Portunoidea</taxon>
        <taxon>Portunidae</taxon>
        <taxon>Portuninae</taxon>
        <taxon>Portunus</taxon>
    </lineage>
</organism>
<comment type="caution">
    <text evidence="1">The sequence shown here is derived from an EMBL/GenBank/DDBJ whole genome shotgun (WGS) entry which is preliminary data.</text>
</comment>